<evidence type="ECO:0000256" key="5">
    <source>
        <dbReference type="SAM" id="MobiDB-lite"/>
    </source>
</evidence>
<protein>
    <recommendedName>
        <fullName evidence="7">Eukaryotic translation initiation factor 3 subunit D</fullName>
    </recommendedName>
</protein>
<reference evidence="6" key="1">
    <citation type="submission" date="2021-01" db="EMBL/GenBank/DDBJ databases">
        <authorList>
            <person name="Corre E."/>
            <person name="Pelletier E."/>
            <person name="Niang G."/>
            <person name="Scheremetjew M."/>
            <person name="Finn R."/>
            <person name="Kale V."/>
            <person name="Holt S."/>
            <person name="Cochrane G."/>
            <person name="Meng A."/>
            <person name="Brown T."/>
            <person name="Cohen L."/>
        </authorList>
    </citation>
    <scope>NUCLEOTIDE SEQUENCE</scope>
    <source>
        <strain evidence="6">CCMP443</strain>
    </source>
</reference>
<evidence type="ECO:0000256" key="3">
    <source>
        <dbReference type="ARBA" id="ARBA00022884"/>
    </source>
</evidence>
<dbReference type="EMBL" id="HBFN01001274">
    <property type="protein sequence ID" value="CAD8777529.1"/>
    <property type="molecule type" value="Transcribed_RNA"/>
</dbReference>
<dbReference type="AlphaFoldDB" id="A0A7S0YIB3"/>
<gene>
    <name evidence="6" type="ORF">HTEP1355_LOCUS814</name>
</gene>
<keyword evidence="3" id="KW-0694">RNA-binding</keyword>
<dbReference type="PANTHER" id="PTHR12399">
    <property type="entry name" value="EUKARYOTIC TRANSLATION INITIATION FACTOR 3 SUBUNIT 7"/>
    <property type="match status" value="1"/>
</dbReference>
<evidence type="ECO:0008006" key="7">
    <source>
        <dbReference type="Google" id="ProtNLM"/>
    </source>
</evidence>
<evidence type="ECO:0000256" key="4">
    <source>
        <dbReference type="ARBA" id="ARBA00022917"/>
    </source>
</evidence>
<evidence type="ECO:0000256" key="1">
    <source>
        <dbReference type="ARBA" id="ARBA00022490"/>
    </source>
</evidence>
<dbReference type="InterPro" id="IPR007783">
    <property type="entry name" value="eIF3d"/>
</dbReference>
<dbReference type="GO" id="GO:0003723">
    <property type="term" value="F:RNA binding"/>
    <property type="evidence" value="ECO:0007669"/>
    <property type="project" value="UniProtKB-KW"/>
</dbReference>
<organism evidence="6">
    <name type="scientific">Hemiselmis tepida</name>
    <dbReference type="NCBI Taxonomy" id="464990"/>
    <lineage>
        <taxon>Eukaryota</taxon>
        <taxon>Cryptophyceae</taxon>
        <taxon>Cryptomonadales</taxon>
        <taxon>Hemiselmidaceae</taxon>
        <taxon>Hemiselmis</taxon>
    </lineage>
</organism>
<dbReference type="GO" id="GO:0005852">
    <property type="term" value="C:eukaryotic translation initiation factor 3 complex"/>
    <property type="evidence" value="ECO:0007669"/>
    <property type="project" value="InterPro"/>
</dbReference>
<name>A0A7S0YIB3_9CRYP</name>
<keyword evidence="1" id="KW-0963">Cytoplasm</keyword>
<accession>A0A7S0YIB3</accession>
<evidence type="ECO:0000256" key="2">
    <source>
        <dbReference type="ARBA" id="ARBA00022540"/>
    </source>
</evidence>
<proteinExistence type="predicted"/>
<feature type="region of interest" description="Disordered" evidence="5">
    <location>
        <begin position="285"/>
        <end position="306"/>
    </location>
</feature>
<dbReference type="GO" id="GO:0003743">
    <property type="term" value="F:translation initiation factor activity"/>
    <property type="evidence" value="ECO:0007669"/>
    <property type="project" value="UniProtKB-KW"/>
</dbReference>
<dbReference type="Pfam" id="PF05091">
    <property type="entry name" value="eIF-3_zeta"/>
    <property type="match status" value="1"/>
</dbReference>
<sequence length="306" mass="34608">MAAPRSVNSWDIVIQRVGGALYMDAREGCSLYETHVNETAVDAPDDEQKENPMNGMTALAAEAGDVNYCYTQQCLNKTQAPIPADVGPEDLRRAWGSMPPDVATPPQGKVYRYRKFALSDELTVVVRCEVDAAMQTRDDKLAYLTVKALNEFDSKLSGVDWRQKLESQRAAVIANELKNNRNKLTRWTCQALITGSDYLKLGFVSRLHAKDNQNHFVLGQQLYRPEEFAKQIELKTDNAWGIVSSVCDMLMKLPESQEDRYLMVKDPNKQLLNFYRVPKDAFEGEVEDDAADNQVRDEDHDSDFDA</sequence>
<keyword evidence="2" id="KW-0396">Initiation factor</keyword>
<keyword evidence="4" id="KW-0648">Protein biosynthesis</keyword>
<dbReference type="PANTHER" id="PTHR12399:SF0">
    <property type="entry name" value="EUKARYOTIC TRANSLATION INITIATION FACTOR 3 SUBUNIT D"/>
    <property type="match status" value="1"/>
</dbReference>
<evidence type="ECO:0000313" key="6">
    <source>
        <dbReference type="EMBL" id="CAD8777529.1"/>
    </source>
</evidence>